<dbReference type="Pfam" id="PF13450">
    <property type="entry name" value="NAD_binding_8"/>
    <property type="match status" value="1"/>
</dbReference>
<evidence type="ECO:0000313" key="8">
    <source>
        <dbReference type="Proteomes" id="UP000261210"/>
    </source>
</evidence>
<evidence type="ECO:0000313" key="7">
    <source>
        <dbReference type="EMBL" id="RHK95318.1"/>
    </source>
</evidence>
<dbReference type="Proteomes" id="UP000261210">
    <property type="component" value="Unassembled WGS sequence"/>
</dbReference>
<comment type="caution">
    <text evidence="6">The sequence shown here is derived from an EMBL/GenBank/DDBJ whole genome shotgun (WGS) entry which is preliminary data.</text>
</comment>
<dbReference type="AlphaFoldDB" id="A0A3E4NHD8"/>
<evidence type="ECO:0000256" key="2">
    <source>
        <dbReference type="ARBA" id="ARBA00022729"/>
    </source>
</evidence>
<keyword evidence="2" id="KW-0732">Signal</keyword>
<evidence type="ECO:0000256" key="4">
    <source>
        <dbReference type="ARBA" id="ARBA00022857"/>
    </source>
</evidence>
<dbReference type="PANTHER" id="PTHR46091:SF3">
    <property type="entry name" value="AMINE OXIDASE DOMAIN-CONTAINING PROTEIN"/>
    <property type="match status" value="1"/>
</dbReference>
<dbReference type="InterPro" id="IPR052206">
    <property type="entry name" value="Retinol_saturase"/>
</dbReference>
<dbReference type="Gene3D" id="3.50.50.60">
    <property type="entry name" value="FAD/NAD(P)-binding domain"/>
    <property type="match status" value="2"/>
</dbReference>
<keyword evidence="1" id="KW-0285">Flavoprotein</keyword>
<accession>A0A3E4NHD8</accession>
<reference evidence="8 9" key="1">
    <citation type="submission" date="2018-08" db="EMBL/GenBank/DDBJ databases">
        <title>A genome reference for cultivated species of the human gut microbiota.</title>
        <authorList>
            <person name="Zou Y."/>
            <person name="Xue W."/>
            <person name="Luo G."/>
        </authorList>
    </citation>
    <scope>NUCLEOTIDE SEQUENCE [LARGE SCALE GENOMIC DNA]</scope>
    <source>
        <strain evidence="7 9">AF39-6AC</strain>
        <strain evidence="6 8">TF10-34</strain>
    </source>
</reference>
<dbReference type="InterPro" id="IPR036188">
    <property type="entry name" value="FAD/NAD-bd_sf"/>
</dbReference>
<gene>
    <name evidence="7" type="ORF">DW042_13725</name>
    <name evidence="6" type="ORF">DXD03_09420</name>
</gene>
<keyword evidence="4" id="KW-0521">NADP</keyword>
<evidence type="ECO:0000313" key="6">
    <source>
        <dbReference type="EMBL" id="RGK63530.1"/>
    </source>
</evidence>
<protein>
    <submittedName>
        <fullName evidence="6">NAD(P)/FAD-dependent oxidoreductase</fullName>
    </submittedName>
</protein>
<dbReference type="SUPFAM" id="SSF51905">
    <property type="entry name" value="FAD/NAD(P)-binding domain"/>
    <property type="match status" value="1"/>
</dbReference>
<evidence type="ECO:0000256" key="3">
    <source>
        <dbReference type="ARBA" id="ARBA00022827"/>
    </source>
</evidence>
<keyword evidence="5" id="KW-0520">NAD</keyword>
<dbReference type="EMBL" id="QSQU01000011">
    <property type="protein sequence ID" value="RGK63530.1"/>
    <property type="molecule type" value="Genomic_DNA"/>
</dbReference>
<evidence type="ECO:0000313" key="9">
    <source>
        <dbReference type="Proteomes" id="UP000284417"/>
    </source>
</evidence>
<dbReference type="EMBL" id="QROC01000016">
    <property type="protein sequence ID" value="RHK95318.1"/>
    <property type="molecule type" value="Genomic_DNA"/>
</dbReference>
<organism evidence="6 8">
    <name type="scientific">Bacteroides xylanisolvens</name>
    <dbReference type="NCBI Taxonomy" id="371601"/>
    <lineage>
        <taxon>Bacteria</taxon>
        <taxon>Pseudomonadati</taxon>
        <taxon>Bacteroidota</taxon>
        <taxon>Bacteroidia</taxon>
        <taxon>Bacteroidales</taxon>
        <taxon>Bacteroidaceae</taxon>
        <taxon>Bacteroides</taxon>
    </lineage>
</organism>
<evidence type="ECO:0000256" key="5">
    <source>
        <dbReference type="ARBA" id="ARBA00023027"/>
    </source>
</evidence>
<dbReference type="Proteomes" id="UP000284417">
    <property type="component" value="Unassembled WGS sequence"/>
</dbReference>
<evidence type="ECO:0000256" key="1">
    <source>
        <dbReference type="ARBA" id="ARBA00022630"/>
    </source>
</evidence>
<dbReference type="PANTHER" id="PTHR46091">
    <property type="entry name" value="BLR7054 PROTEIN"/>
    <property type="match status" value="1"/>
</dbReference>
<proteinExistence type="predicted"/>
<name>A0A3E4NHD8_9BACE</name>
<keyword evidence="3" id="KW-0274">FAD</keyword>
<sequence>MTNIPRTLFIYSENRTNMSKYDIIIIGSGLGGLECGAILSKEGFNVCVVEKNTQFGGCFQTYRRKGHLFDTGIHYVGSLDEGQVMNQYFRYFGIMDKLKLKRLDDEAFDTIYYKGKTYDYAMGYPQFIETICRSFPHEKENLKRYAEQLQTVGNLISVDHLKQGTLALEGMKYFCTSAAGLIADITPDPTLQNVLAGSALLYGGLKDVSTFYEHAMINHSYIEGAYRFVDGSMQVSLELINVIRANGGTVLNNSEATRIIVENEKVQGVIINGEERLESDYVISNMHPQRTLEILDKNRSIKNAYISRIRSLENTYGIFTLYLVMKKKSTPYQNRNLYLHGDHKVWYDKQLYPGRTTNCMISMQASSEDSQYASVISILTPMYMNELSAWKDTTPEHRGESYRSFKQEKTKQLLRFIRSHGIDFSDNIEEIHTTTPLSYRDYTGTVDGSAYGIIKDYKCPQIGFVSTRSRLGNLFLTGQNLNVHGALGVTLTSMLTCAEFVGQEYLAKKVGNA</sequence>